<dbReference type="Proteomes" id="UP000541444">
    <property type="component" value="Unassembled WGS sequence"/>
</dbReference>
<reference evidence="2 3" key="1">
    <citation type="journal article" date="2020" name="IScience">
        <title>Genome Sequencing of the Endangered Kingdonia uniflora (Circaeasteraceae, Ranunculales) Reveals Potential Mechanisms of Evolutionary Specialization.</title>
        <authorList>
            <person name="Sun Y."/>
            <person name="Deng T."/>
            <person name="Zhang A."/>
            <person name="Moore M.J."/>
            <person name="Landis J.B."/>
            <person name="Lin N."/>
            <person name="Zhang H."/>
            <person name="Zhang X."/>
            <person name="Huang J."/>
            <person name="Zhang X."/>
            <person name="Sun H."/>
            <person name="Wang H."/>
        </authorList>
    </citation>
    <scope>NUCLEOTIDE SEQUENCE [LARGE SCALE GENOMIC DNA]</scope>
    <source>
        <strain evidence="2">TB1705</strain>
        <tissue evidence="2">Leaf</tissue>
    </source>
</reference>
<name>A0A7J7KWI0_9MAGN</name>
<comment type="caution">
    <text evidence="2">The sequence shown here is derived from an EMBL/GenBank/DDBJ whole genome shotgun (WGS) entry which is preliminary data.</text>
</comment>
<proteinExistence type="predicted"/>
<dbReference type="AlphaFoldDB" id="A0A7J7KWI0"/>
<keyword evidence="1" id="KW-0732">Signal</keyword>
<sequence length="59" mass="6903">MFWYTMMNLLSFSPIYLNLSALPYDSKTTERGCWCSQTLRKGNGRMIACRGFDNFLNHT</sequence>
<dbReference type="EMBL" id="JACGCM010002827">
    <property type="protein sequence ID" value="KAF6134672.1"/>
    <property type="molecule type" value="Genomic_DNA"/>
</dbReference>
<feature type="chain" id="PRO_5029717491" evidence="1">
    <location>
        <begin position="22"/>
        <end position="59"/>
    </location>
</feature>
<organism evidence="2 3">
    <name type="scientific">Kingdonia uniflora</name>
    <dbReference type="NCBI Taxonomy" id="39325"/>
    <lineage>
        <taxon>Eukaryota</taxon>
        <taxon>Viridiplantae</taxon>
        <taxon>Streptophyta</taxon>
        <taxon>Embryophyta</taxon>
        <taxon>Tracheophyta</taxon>
        <taxon>Spermatophyta</taxon>
        <taxon>Magnoliopsida</taxon>
        <taxon>Ranunculales</taxon>
        <taxon>Circaeasteraceae</taxon>
        <taxon>Kingdonia</taxon>
    </lineage>
</organism>
<evidence type="ECO:0000313" key="3">
    <source>
        <dbReference type="Proteomes" id="UP000541444"/>
    </source>
</evidence>
<accession>A0A7J7KWI0</accession>
<protein>
    <submittedName>
        <fullName evidence="2">Uncharacterized protein</fullName>
    </submittedName>
</protein>
<gene>
    <name evidence="2" type="ORF">GIB67_002073</name>
</gene>
<feature type="signal peptide" evidence="1">
    <location>
        <begin position="1"/>
        <end position="21"/>
    </location>
</feature>
<evidence type="ECO:0000256" key="1">
    <source>
        <dbReference type="SAM" id="SignalP"/>
    </source>
</evidence>
<evidence type="ECO:0000313" key="2">
    <source>
        <dbReference type="EMBL" id="KAF6134672.1"/>
    </source>
</evidence>
<keyword evidence="3" id="KW-1185">Reference proteome</keyword>